<dbReference type="Pfam" id="PF00651">
    <property type="entry name" value="BTB"/>
    <property type="match status" value="1"/>
</dbReference>
<feature type="domain" description="BTB" evidence="5">
    <location>
        <begin position="29"/>
        <end position="97"/>
    </location>
</feature>
<accession>A0A2I0APY8</accession>
<proteinExistence type="inferred from homology"/>
<keyword evidence="8" id="KW-1185">Reference proteome</keyword>
<comment type="similarity">
    <text evidence="3">Belongs to the NPH3 family.</text>
</comment>
<dbReference type="InterPro" id="IPR027356">
    <property type="entry name" value="NPH3_dom"/>
</dbReference>
<dbReference type="SUPFAM" id="SSF54695">
    <property type="entry name" value="POZ domain"/>
    <property type="match status" value="1"/>
</dbReference>
<evidence type="ECO:0000313" key="7">
    <source>
        <dbReference type="EMBL" id="PKA57620.1"/>
    </source>
</evidence>
<dbReference type="PROSITE" id="PS50097">
    <property type="entry name" value="BTB"/>
    <property type="match status" value="1"/>
</dbReference>
<feature type="compositionally biased region" description="Low complexity" evidence="4">
    <location>
        <begin position="579"/>
        <end position="604"/>
    </location>
</feature>
<keyword evidence="2" id="KW-0833">Ubl conjugation pathway</keyword>
<sequence length="622" mass="69201">MKFMKLGSKPDLFQSEGSSVRFVSSELVTDVVVVVAGVKFYLHKFPLLSKSYRLQRLILQAGSDGTDEISLPDIPGGPMAFEMCAKFCYGMIVTLSAYNVVAARCAAEYLEMTEEVEKGNLIYKIEVFLNSSVLRSWKDSIVVLQSTKPLVPWSEELKIIGRCIDSIALKTSVDPSNVRWSYTYNKKLTASDHISEFQPKIHSVPRDWWVDDLNELDIDLYKRVMAVIKSRGSMSSDLIMEALKAYAMRWLPDSYDSLASEESMRRSKSLVETIICLLPTDNGSGFSCRFLLKLLKVVILVDAGEFLKEELMNRISKQLDKAPVKDLLIPSTQSGDTTYDVELVQSLVRRFMMKETGSRDGSYAECENRAGGLILGHVSLVSVGRLIDCYLVEIGSDPNLLLSSFVDLAQLLPDVARPTHDGLYTAIDIFLKEHPDLTKGEKKKICSLMDVKKLTPEACIHAAQNEQLPLRTVVQVLFFEQVRAAKSANGNSGSTRLTGEIEEDWAAAPTSSEHSNNTNKPLEKQLRSLKVEEDELRKREAKTSNSKENKSRGSGLLLPSRSRRIIDKFWVMGKLQNGENNRSSETSGSSQSPPASANPAAEAARTVKCSGSSSRQRRHSVS</sequence>
<dbReference type="InterPro" id="IPR000210">
    <property type="entry name" value="BTB/POZ_dom"/>
</dbReference>
<comment type="pathway">
    <text evidence="1">Protein modification; protein ubiquitination.</text>
</comment>
<dbReference type="Proteomes" id="UP000236161">
    <property type="component" value="Unassembled WGS sequence"/>
</dbReference>
<evidence type="ECO:0000256" key="2">
    <source>
        <dbReference type="ARBA" id="ARBA00022786"/>
    </source>
</evidence>
<dbReference type="Pfam" id="PF03000">
    <property type="entry name" value="NPH3"/>
    <property type="match status" value="1"/>
</dbReference>
<dbReference type="PANTHER" id="PTHR32370">
    <property type="entry name" value="OS12G0117600 PROTEIN"/>
    <property type="match status" value="1"/>
</dbReference>
<gene>
    <name evidence="7" type="primary">NPY1</name>
    <name evidence="7" type="ORF">AXF42_Ash018595</name>
</gene>
<dbReference type="Gene3D" id="3.30.710.10">
    <property type="entry name" value="Potassium Channel Kv1.1, Chain A"/>
    <property type="match status" value="1"/>
</dbReference>
<evidence type="ECO:0000259" key="5">
    <source>
        <dbReference type="PROSITE" id="PS50097"/>
    </source>
</evidence>
<feature type="region of interest" description="Disordered" evidence="4">
    <location>
        <begin position="528"/>
        <end position="558"/>
    </location>
</feature>
<name>A0A2I0APY8_9ASPA</name>
<dbReference type="PROSITE" id="PS51649">
    <property type="entry name" value="NPH3"/>
    <property type="match status" value="1"/>
</dbReference>
<feature type="domain" description="NPH3" evidence="6">
    <location>
        <begin position="207"/>
        <end position="483"/>
    </location>
</feature>
<evidence type="ECO:0000256" key="4">
    <source>
        <dbReference type="SAM" id="MobiDB-lite"/>
    </source>
</evidence>
<evidence type="ECO:0000313" key="8">
    <source>
        <dbReference type="Proteomes" id="UP000236161"/>
    </source>
</evidence>
<dbReference type="GO" id="GO:0016567">
    <property type="term" value="P:protein ubiquitination"/>
    <property type="evidence" value="ECO:0007669"/>
    <property type="project" value="UniProtKB-UniPathway"/>
</dbReference>
<dbReference type="UniPathway" id="UPA00143"/>
<dbReference type="EMBL" id="KZ451963">
    <property type="protein sequence ID" value="PKA57620.1"/>
    <property type="molecule type" value="Genomic_DNA"/>
</dbReference>
<dbReference type="InterPro" id="IPR043454">
    <property type="entry name" value="NPH3/RPT2-like"/>
</dbReference>
<organism evidence="7 8">
    <name type="scientific">Apostasia shenzhenica</name>
    <dbReference type="NCBI Taxonomy" id="1088818"/>
    <lineage>
        <taxon>Eukaryota</taxon>
        <taxon>Viridiplantae</taxon>
        <taxon>Streptophyta</taxon>
        <taxon>Embryophyta</taxon>
        <taxon>Tracheophyta</taxon>
        <taxon>Spermatophyta</taxon>
        <taxon>Magnoliopsida</taxon>
        <taxon>Liliopsida</taxon>
        <taxon>Asparagales</taxon>
        <taxon>Orchidaceae</taxon>
        <taxon>Apostasioideae</taxon>
        <taxon>Apostasia</taxon>
    </lineage>
</organism>
<reference evidence="7 8" key="1">
    <citation type="journal article" date="2017" name="Nature">
        <title>The Apostasia genome and the evolution of orchids.</title>
        <authorList>
            <person name="Zhang G.Q."/>
            <person name="Liu K.W."/>
            <person name="Li Z."/>
            <person name="Lohaus R."/>
            <person name="Hsiao Y.Y."/>
            <person name="Niu S.C."/>
            <person name="Wang J.Y."/>
            <person name="Lin Y.C."/>
            <person name="Xu Q."/>
            <person name="Chen L.J."/>
            <person name="Yoshida K."/>
            <person name="Fujiwara S."/>
            <person name="Wang Z.W."/>
            <person name="Zhang Y.Q."/>
            <person name="Mitsuda N."/>
            <person name="Wang M."/>
            <person name="Liu G.H."/>
            <person name="Pecoraro L."/>
            <person name="Huang H.X."/>
            <person name="Xiao X.J."/>
            <person name="Lin M."/>
            <person name="Wu X.Y."/>
            <person name="Wu W.L."/>
            <person name="Chen Y.Y."/>
            <person name="Chang S.B."/>
            <person name="Sakamoto S."/>
            <person name="Ohme-Takagi M."/>
            <person name="Yagi M."/>
            <person name="Zeng S.J."/>
            <person name="Shen C.Y."/>
            <person name="Yeh C.M."/>
            <person name="Luo Y.B."/>
            <person name="Tsai W.C."/>
            <person name="Van de Peer Y."/>
            <person name="Liu Z.J."/>
        </authorList>
    </citation>
    <scope>NUCLEOTIDE SEQUENCE [LARGE SCALE GENOMIC DNA]</scope>
    <source>
        <strain evidence="8">cv. Shenzhen</strain>
        <tissue evidence="7">Stem</tissue>
    </source>
</reference>
<evidence type="ECO:0000256" key="1">
    <source>
        <dbReference type="ARBA" id="ARBA00004906"/>
    </source>
</evidence>
<feature type="region of interest" description="Disordered" evidence="4">
    <location>
        <begin position="576"/>
        <end position="622"/>
    </location>
</feature>
<evidence type="ECO:0000256" key="3">
    <source>
        <dbReference type="PROSITE-ProRule" id="PRU00982"/>
    </source>
</evidence>
<feature type="compositionally biased region" description="Basic and acidic residues" evidence="4">
    <location>
        <begin position="528"/>
        <end position="551"/>
    </location>
</feature>
<evidence type="ECO:0000259" key="6">
    <source>
        <dbReference type="PROSITE" id="PS51649"/>
    </source>
</evidence>
<dbReference type="InterPro" id="IPR011333">
    <property type="entry name" value="SKP1/BTB/POZ_sf"/>
</dbReference>
<dbReference type="OrthoDB" id="624345at2759"/>
<protein>
    <submittedName>
        <fullName evidence="7">BTB/POZ domain-containing protein NPY1</fullName>
    </submittedName>
</protein>
<dbReference type="AlphaFoldDB" id="A0A2I0APY8"/>
<dbReference type="STRING" id="1088818.A0A2I0APY8"/>